<proteinExistence type="predicted"/>
<gene>
    <name evidence="1" type="ORF">SAMN06265350_10549</name>
</gene>
<protein>
    <submittedName>
        <fullName evidence="1">Uncharacterized protein</fullName>
    </submittedName>
</protein>
<sequence>MKDKKSNFIFNNNLILFKFKSMQKIILTLKLSTLITLLIFVLPVSCKKGENIDPDDPGYVILLDKTSVTPGDLVTVTTAVTLDKPSWDIMIGDKKVLLSKVDDKTAVFVVPYIPAGEISLDFKILGIDEKPTLTITPYAPIANPDQVKDDYLTKLDEAIKDVSNAEDAYTLNVFKETFMQKYAALTTAEKQELAFSLEKIKFDLSALGDKAYLGKNGNNLSTQGVFDIPTAINSDQEYRAGVIAYVAMAIKSYSVLIVSANFCASPTGVTQVLGVAGLGASFYIFKKAVAYKRILLTYSGQNKKVLDLITLYVGSVNSTKTVEALAVQNSEIVFKTNQQRSFKVSSAYQGVSIADQTSSNEFFKNIVLVTNRATSAYNTVVNIVNSIKSWFSSDPKMIPVDNGIPTTSVEEVRNSPANLITIENISDPNIKLKTAAIGDVLKITAQSDVIKDKKAFTFDIVYNYPEIKVTNRKKISATYEPADGIGWYVGEYKLAVSSSTYSVSAHLGKTGPVYIFVYSYNGGSPGSFNAVIYMKSIMPDIPSVVSKIGFYDTIHQPNNVWRQNGGTGWDLVQNSTYMKLFRMGSCDLTPNEKITSIRQLEYDEWPGELLNITGVPQYGYYLDFNLPYQGKTTPTTLTATEQKAIDDIVAGRSTYVTL</sequence>
<name>A0A521CYJ3_9SPHI</name>
<dbReference type="Proteomes" id="UP000315971">
    <property type="component" value="Unassembled WGS sequence"/>
</dbReference>
<evidence type="ECO:0000313" key="1">
    <source>
        <dbReference type="EMBL" id="SMO64482.1"/>
    </source>
</evidence>
<dbReference type="EMBL" id="FXSZ01000005">
    <property type="protein sequence ID" value="SMO64482.1"/>
    <property type="molecule type" value="Genomic_DNA"/>
</dbReference>
<organism evidence="1 2">
    <name type="scientific">Solitalea koreensis</name>
    <dbReference type="NCBI Taxonomy" id="543615"/>
    <lineage>
        <taxon>Bacteria</taxon>
        <taxon>Pseudomonadati</taxon>
        <taxon>Bacteroidota</taxon>
        <taxon>Sphingobacteriia</taxon>
        <taxon>Sphingobacteriales</taxon>
        <taxon>Sphingobacteriaceae</taxon>
        <taxon>Solitalea</taxon>
    </lineage>
</organism>
<keyword evidence="2" id="KW-1185">Reference proteome</keyword>
<accession>A0A521CYJ3</accession>
<evidence type="ECO:0000313" key="2">
    <source>
        <dbReference type="Proteomes" id="UP000315971"/>
    </source>
</evidence>
<dbReference type="AlphaFoldDB" id="A0A521CYJ3"/>
<reference evidence="1 2" key="1">
    <citation type="submission" date="2017-05" db="EMBL/GenBank/DDBJ databases">
        <authorList>
            <person name="Varghese N."/>
            <person name="Submissions S."/>
        </authorList>
    </citation>
    <scope>NUCLEOTIDE SEQUENCE [LARGE SCALE GENOMIC DNA]</scope>
    <source>
        <strain evidence="1 2">DSM 21342</strain>
    </source>
</reference>